<protein>
    <submittedName>
        <fullName evidence="3">Acetyltransferase-like isoleucine patch superfamily enzyme</fullName>
    </submittedName>
</protein>
<dbReference type="PANTHER" id="PTHR23416:SF78">
    <property type="entry name" value="LIPOPOLYSACCHARIDE BIOSYNTHESIS O-ACETYL TRANSFERASE WBBJ-RELATED"/>
    <property type="match status" value="1"/>
</dbReference>
<dbReference type="GO" id="GO:0016740">
    <property type="term" value="F:transferase activity"/>
    <property type="evidence" value="ECO:0007669"/>
    <property type="project" value="UniProtKB-KW"/>
</dbReference>
<keyword evidence="4" id="KW-1185">Reference proteome</keyword>
<dbReference type="OrthoDB" id="9801697at2"/>
<dbReference type="InterPro" id="IPR051159">
    <property type="entry name" value="Hexapeptide_acetyltransf"/>
</dbReference>
<dbReference type="AlphaFoldDB" id="A0A369AKJ1"/>
<evidence type="ECO:0000313" key="3">
    <source>
        <dbReference type="EMBL" id="RCX09880.1"/>
    </source>
</evidence>
<dbReference type="CDD" id="cd04647">
    <property type="entry name" value="LbH_MAT_like"/>
    <property type="match status" value="1"/>
</dbReference>
<name>A0A369AKJ1_9FIRM</name>
<dbReference type="EMBL" id="QPJT01000033">
    <property type="protein sequence ID" value="RCX09880.1"/>
    <property type="molecule type" value="Genomic_DNA"/>
</dbReference>
<dbReference type="PANTHER" id="PTHR23416">
    <property type="entry name" value="SIALIC ACID SYNTHASE-RELATED"/>
    <property type="match status" value="1"/>
</dbReference>
<dbReference type="Proteomes" id="UP000253034">
    <property type="component" value="Unassembled WGS sequence"/>
</dbReference>
<dbReference type="PROSITE" id="PS00101">
    <property type="entry name" value="HEXAPEP_TRANSFERASES"/>
    <property type="match status" value="1"/>
</dbReference>
<dbReference type="InterPro" id="IPR001451">
    <property type="entry name" value="Hexapep"/>
</dbReference>
<dbReference type="InterPro" id="IPR018357">
    <property type="entry name" value="Hexapep_transf_CS"/>
</dbReference>
<reference evidence="3 4" key="1">
    <citation type="submission" date="2018-07" db="EMBL/GenBank/DDBJ databases">
        <title>Genomic Encyclopedia of Type Strains, Phase IV (KMG-IV): sequencing the most valuable type-strain genomes for metagenomic binning, comparative biology and taxonomic classification.</title>
        <authorList>
            <person name="Goeker M."/>
        </authorList>
    </citation>
    <scope>NUCLEOTIDE SEQUENCE [LARGE SCALE GENOMIC DNA]</scope>
    <source>
        <strain evidence="3 4">DSM 27016</strain>
    </source>
</reference>
<keyword evidence="1 3" id="KW-0808">Transferase</keyword>
<keyword evidence="2" id="KW-0677">Repeat</keyword>
<dbReference type="SUPFAM" id="SSF51161">
    <property type="entry name" value="Trimeric LpxA-like enzymes"/>
    <property type="match status" value="1"/>
</dbReference>
<gene>
    <name evidence="3" type="ORF">DFR58_13319</name>
</gene>
<dbReference type="Gene3D" id="2.160.10.10">
    <property type="entry name" value="Hexapeptide repeat proteins"/>
    <property type="match status" value="1"/>
</dbReference>
<sequence length="206" mass="22528">MFERDIIRELYYNRLCKSICRRNGNLVIYRNAVIDMHKTAKISLNGNFHINSDRFKGSRAEGYLKMRESSTLNIEGDFKLFYGATIQLFKNASLTLGKGYINSNSVIACSSSITIGAGAAIARGVYIYDGDHHSILDDNGEVLNKPMPVNIGRHVWIGVNATVLKGVTIGDGSIIAAGAVVTHDVPARCIAGGIPARVIKKDVDWK</sequence>
<dbReference type="RefSeq" id="WP_114299704.1">
    <property type="nucleotide sequence ID" value="NZ_QPJT01000033.1"/>
</dbReference>
<evidence type="ECO:0000313" key="4">
    <source>
        <dbReference type="Proteomes" id="UP000253034"/>
    </source>
</evidence>
<organism evidence="3 4">
    <name type="scientific">Anaerobacterium chartisolvens</name>
    <dbReference type="NCBI Taxonomy" id="1297424"/>
    <lineage>
        <taxon>Bacteria</taxon>
        <taxon>Bacillati</taxon>
        <taxon>Bacillota</taxon>
        <taxon>Clostridia</taxon>
        <taxon>Eubacteriales</taxon>
        <taxon>Oscillospiraceae</taxon>
        <taxon>Anaerobacterium</taxon>
    </lineage>
</organism>
<dbReference type="Pfam" id="PF00132">
    <property type="entry name" value="Hexapep"/>
    <property type="match status" value="1"/>
</dbReference>
<proteinExistence type="predicted"/>
<dbReference type="InterPro" id="IPR011004">
    <property type="entry name" value="Trimer_LpxA-like_sf"/>
</dbReference>
<evidence type="ECO:0000256" key="1">
    <source>
        <dbReference type="ARBA" id="ARBA00022679"/>
    </source>
</evidence>
<accession>A0A369AKJ1</accession>
<comment type="caution">
    <text evidence="3">The sequence shown here is derived from an EMBL/GenBank/DDBJ whole genome shotgun (WGS) entry which is preliminary data.</text>
</comment>
<evidence type="ECO:0000256" key="2">
    <source>
        <dbReference type="ARBA" id="ARBA00022737"/>
    </source>
</evidence>